<comment type="caution">
    <text evidence="2">The sequence shown here is derived from an EMBL/GenBank/DDBJ whole genome shotgun (WGS) entry which is preliminary data.</text>
</comment>
<evidence type="ECO:0008006" key="4">
    <source>
        <dbReference type="Google" id="ProtNLM"/>
    </source>
</evidence>
<proteinExistence type="predicted"/>
<gene>
    <name evidence="2" type="ORF">EOD41_19585</name>
</gene>
<evidence type="ECO:0000313" key="2">
    <source>
        <dbReference type="EMBL" id="RVT97233.1"/>
    </source>
</evidence>
<accession>A0A437MHX2</accession>
<dbReference type="InterPro" id="IPR015943">
    <property type="entry name" value="WD40/YVTN_repeat-like_dom_sf"/>
</dbReference>
<feature type="signal peptide" evidence="1">
    <location>
        <begin position="1"/>
        <end position="21"/>
    </location>
</feature>
<dbReference type="EMBL" id="SACK01000013">
    <property type="protein sequence ID" value="RVT97233.1"/>
    <property type="molecule type" value="Genomic_DNA"/>
</dbReference>
<organism evidence="2 3">
    <name type="scientific">Mucilaginibacter limnophilus</name>
    <dbReference type="NCBI Taxonomy" id="1932778"/>
    <lineage>
        <taxon>Bacteria</taxon>
        <taxon>Pseudomonadati</taxon>
        <taxon>Bacteroidota</taxon>
        <taxon>Sphingobacteriia</taxon>
        <taxon>Sphingobacteriales</taxon>
        <taxon>Sphingobacteriaceae</taxon>
        <taxon>Mucilaginibacter</taxon>
    </lineage>
</organism>
<evidence type="ECO:0000313" key="3">
    <source>
        <dbReference type="Proteomes" id="UP000282759"/>
    </source>
</evidence>
<evidence type="ECO:0000256" key="1">
    <source>
        <dbReference type="SAM" id="SignalP"/>
    </source>
</evidence>
<dbReference type="Proteomes" id="UP000282759">
    <property type="component" value="Unassembled WGS sequence"/>
</dbReference>
<dbReference type="OrthoDB" id="799853at2"/>
<dbReference type="RefSeq" id="WP_127708281.1">
    <property type="nucleotide sequence ID" value="NZ_SACK01000013.1"/>
</dbReference>
<reference evidence="2 3" key="1">
    <citation type="submission" date="2019-01" db="EMBL/GenBank/DDBJ databases">
        <authorList>
            <person name="Chen W.-M."/>
        </authorList>
    </citation>
    <scope>NUCLEOTIDE SEQUENCE [LARGE SCALE GENOMIC DNA]</scope>
    <source>
        <strain evidence="2 3">YBJ-36</strain>
    </source>
</reference>
<keyword evidence="1" id="KW-0732">Signal</keyword>
<keyword evidence="3" id="KW-1185">Reference proteome</keyword>
<dbReference type="Pfam" id="PF07494">
    <property type="entry name" value="Reg_prop"/>
    <property type="match status" value="2"/>
</dbReference>
<name>A0A437MHX2_9SPHI</name>
<sequence length="110" mass="12702">MKYFRSLLSFFCCNLVLVLSAYSQKYLFRHYQSDDGLSYNSVNCMIQDKNGFIWFGTEDGLSRFDGKSFKNFGSQHSEFSIGNNFISSLHQDKNGTIWAGTHNGLWHYDA</sequence>
<dbReference type="InterPro" id="IPR011110">
    <property type="entry name" value="Reg_prop"/>
</dbReference>
<dbReference type="SUPFAM" id="SSF63829">
    <property type="entry name" value="Calcium-dependent phosphotriesterase"/>
    <property type="match status" value="1"/>
</dbReference>
<protein>
    <recommendedName>
        <fullName evidence="4">Hybrid sensor histidine kinase/response regulator</fullName>
    </recommendedName>
</protein>
<feature type="chain" id="PRO_5019050579" description="Hybrid sensor histidine kinase/response regulator" evidence="1">
    <location>
        <begin position="22"/>
        <end position="110"/>
    </location>
</feature>
<dbReference type="AlphaFoldDB" id="A0A437MHX2"/>
<dbReference type="Gene3D" id="2.130.10.10">
    <property type="entry name" value="YVTN repeat-like/Quinoprotein amine dehydrogenase"/>
    <property type="match status" value="1"/>
</dbReference>